<accession>A0A5C3N3A8</accession>
<feature type="transmembrane region" description="Helical" evidence="1">
    <location>
        <begin position="463"/>
        <end position="485"/>
    </location>
</feature>
<dbReference type="PANTHER" id="PTHR35043">
    <property type="entry name" value="TRANSCRIPTION FACTOR DOMAIN-CONTAINING PROTEIN"/>
    <property type="match status" value="1"/>
</dbReference>
<evidence type="ECO:0000256" key="1">
    <source>
        <dbReference type="SAM" id="Phobius"/>
    </source>
</evidence>
<keyword evidence="3" id="KW-1185">Reference proteome</keyword>
<sequence length="550" mass="61608">MFLPAYNNSLPQHAANSSSFLKARSFDETTYNCTDLYNCRTISSIVWSCLATIFACTWSAVHPNVPPPYQSWLITLGRQLVTTCTAIVAPEAVVIWAAKQWLTSRRLACDFAGHKWTQTHGFFAIMGGFMLYSGGEPVRVLDPYKDLNPYRPHPPPSFSSRHARQESVDSTSSLIPDEQVSLQYTDSESQFSSEPTSYVTDVEFPDITEHEIRDRSKGNWISKGISMIQTLWFIGQCIARRAQGLVLTELELFTCAFAVLSAVTYVLWWNKPQSVGCAHPVGRVRDGRRASEDTLCDVQLADKAKVDSIYEEKVYSLRTFKLRLTHAGQEMVMKFMSARRSMALPSSLAMKSWMIGIHDAIWGFNNGTLYNRYKTRPYLSTVWLIIDLVGAPIAPLLNMTQGAKLAPNAQYVDPYYSGNIGDWQDQISLIVFLVASSMIFGAVHLFGWFFIFPSRVDQILWRISALAVTCLPLLELVVYAGTIALSQRVESVNRKASLVLKALGGGLIIFQGIIYLAARITLLVLAFKALRSLPEGAYQDISWSSFIPHI</sequence>
<gene>
    <name evidence="2" type="ORF">OE88DRAFT_1372142</name>
</gene>
<dbReference type="OrthoDB" id="9451547at2759"/>
<proteinExistence type="predicted"/>
<keyword evidence="1" id="KW-0812">Transmembrane</keyword>
<evidence type="ECO:0000313" key="2">
    <source>
        <dbReference type="EMBL" id="TFK52219.1"/>
    </source>
</evidence>
<dbReference type="EMBL" id="ML213509">
    <property type="protein sequence ID" value="TFK52219.1"/>
    <property type="molecule type" value="Genomic_DNA"/>
</dbReference>
<dbReference type="AlphaFoldDB" id="A0A5C3N3A8"/>
<protein>
    <submittedName>
        <fullName evidence="2">Uncharacterized protein</fullName>
    </submittedName>
</protein>
<evidence type="ECO:0000313" key="3">
    <source>
        <dbReference type="Proteomes" id="UP000305948"/>
    </source>
</evidence>
<reference evidence="2 3" key="1">
    <citation type="journal article" date="2019" name="Nat. Ecol. Evol.">
        <title>Megaphylogeny resolves global patterns of mushroom evolution.</title>
        <authorList>
            <person name="Varga T."/>
            <person name="Krizsan K."/>
            <person name="Foldi C."/>
            <person name="Dima B."/>
            <person name="Sanchez-Garcia M."/>
            <person name="Sanchez-Ramirez S."/>
            <person name="Szollosi G.J."/>
            <person name="Szarkandi J.G."/>
            <person name="Papp V."/>
            <person name="Albert L."/>
            <person name="Andreopoulos W."/>
            <person name="Angelini C."/>
            <person name="Antonin V."/>
            <person name="Barry K.W."/>
            <person name="Bougher N.L."/>
            <person name="Buchanan P."/>
            <person name="Buyck B."/>
            <person name="Bense V."/>
            <person name="Catcheside P."/>
            <person name="Chovatia M."/>
            <person name="Cooper J."/>
            <person name="Damon W."/>
            <person name="Desjardin D."/>
            <person name="Finy P."/>
            <person name="Geml J."/>
            <person name="Haridas S."/>
            <person name="Hughes K."/>
            <person name="Justo A."/>
            <person name="Karasinski D."/>
            <person name="Kautmanova I."/>
            <person name="Kiss B."/>
            <person name="Kocsube S."/>
            <person name="Kotiranta H."/>
            <person name="LaButti K.M."/>
            <person name="Lechner B.E."/>
            <person name="Liimatainen K."/>
            <person name="Lipzen A."/>
            <person name="Lukacs Z."/>
            <person name="Mihaltcheva S."/>
            <person name="Morgado L.N."/>
            <person name="Niskanen T."/>
            <person name="Noordeloos M.E."/>
            <person name="Ohm R.A."/>
            <person name="Ortiz-Santana B."/>
            <person name="Ovrebo C."/>
            <person name="Racz N."/>
            <person name="Riley R."/>
            <person name="Savchenko A."/>
            <person name="Shiryaev A."/>
            <person name="Soop K."/>
            <person name="Spirin V."/>
            <person name="Szebenyi C."/>
            <person name="Tomsovsky M."/>
            <person name="Tulloss R.E."/>
            <person name="Uehling J."/>
            <person name="Grigoriev I.V."/>
            <person name="Vagvolgyi C."/>
            <person name="Papp T."/>
            <person name="Martin F.M."/>
            <person name="Miettinen O."/>
            <person name="Hibbett D.S."/>
            <person name="Nagy L.G."/>
        </authorList>
    </citation>
    <scope>NUCLEOTIDE SEQUENCE [LARGE SCALE GENOMIC DNA]</scope>
    <source>
        <strain evidence="2 3">OMC1185</strain>
    </source>
</reference>
<keyword evidence="1" id="KW-1133">Transmembrane helix</keyword>
<keyword evidence="1" id="KW-0472">Membrane</keyword>
<feature type="transmembrane region" description="Helical" evidence="1">
    <location>
        <begin position="378"/>
        <end position="397"/>
    </location>
</feature>
<organism evidence="2 3">
    <name type="scientific">Heliocybe sulcata</name>
    <dbReference type="NCBI Taxonomy" id="5364"/>
    <lineage>
        <taxon>Eukaryota</taxon>
        <taxon>Fungi</taxon>
        <taxon>Dikarya</taxon>
        <taxon>Basidiomycota</taxon>
        <taxon>Agaricomycotina</taxon>
        <taxon>Agaricomycetes</taxon>
        <taxon>Gloeophyllales</taxon>
        <taxon>Gloeophyllaceae</taxon>
        <taxon>Heliocybe</taxon>
    </lineage>
</organism>
<dbReference type="Proteomes" id="UP000305948">
    <property type="component" value="Unassembled WGS sequence"/>
</dbReference>
<feature type="transmembrane region" description="Helical" evidence="1">
    <location>
        <begin position="505"/>
        <end position="527"/>
    </location>
</feature>
<dbReference type="PANTHER" id="PTHR35043:SF7">
    <property type="entry name" value="TRANSCRIPTION FACTOR DOMAIN-CONTAINING PROTEIN"/>
    <property type="match status" value="1"/>
</dbReference>
<feature type="transmembrane region" description="Helical" evidence="1">
    <location>
        <begin position="427"/>
        <end position="451"/>
    </location>
</feature>
<name>A0A5C3N3A8_9AGAM</name>